<comment type="caution">
    <text evidence="5">The sequence shown here is derived from an EMBL/GenBank/DDBJ whole genome shotgun (WGS) entry which is preliminary data.</text>
</comment>
<dbReference type="CDD" id="cd00041">
    <property type="entry name" value="CUB"/>
    <property type="match status" value="1"/>
</dbReference>
<dbReference type="Gene3D" id="2.60.120.290">
    <property type="entry name" value="Spermadhesin, CUB domain"/>
    <property type="match status" value="1"/>
</dbReference>
<keyword evidence="1" id="KW-0677">Repeat</keyword>
<keyword evidence="2" id="KW-1015">Disulfide bond</keyword>
<evidence type="ECO:0000256" key="2">
    <source>
        <dbReference type="ARBA" id="ARBA00023157"/>
    </source>
</evidence>
<dbReference type="Proteomes" id="UP001519460">
    <property type="component" value="Unassembled WGS sequence"/>
</dbReference>
<dbReference type="AlphaFoldDB" id="A0ABD0JP90"/>
<sequence>MLLVAHGSSVLDKTTNAWAVRKINDKWSRNYFIALNTFSIVCFQKLHVHFLEFAVEYQARCIWDWLAVYDRHVTSDSQLGKYCGLSSPPDVITDTSHLVLQFVSDAIIPEKGFRLLVTAVGESK</sequence>
<dbReference type="SUPFAM" id="SSF49854">
    <property type="entry name" value="Spermadhesin, CUB domain"/>
    <property type="match status" value="1"/>
</dbReference>
<gene>
    <name evidence="5" type="ORF">BaRGS_00032159</name>
</gene>
<evidence type="ECO:0000313" key="6">
    <source>
        <dbReference type="Proteomes" id="UP001519460"/>
    </source>
</evidence>
<comment type="caution">
    <text evidence="3">Lacks conserved residue(s) required for the propagation of feature annotation.</text>
</comment>
<evidence type="ECO:0000256" key="1">
    <source>
        <dbReference type="ARBA" id="ARBA00022737"/>
    </source>
</evidence>
<dbReference type="InterPro" id="IPR035914">
    <property type="entry name" value="Sperma_CUB_dom_sf"/>
</dbReference>
<reference evidence="5 6" key="1">
    <citation type="journal article" date="2023" name="Sci. Data">
        <title>Genome assembly of the Korean intertidal mud-creeper Batillaria attramentaria.</title>
        <authorList>
            <person name="Patra A.K."/>
            <person name="Ho P.T."/>
            <person name="Jun S."/>
            <person name="Lee S.J."/>
            <person name="Kim Y."/>
            <person name="Won Y.J."/>
        </authorList>
    </citation>
    <scope>NUCLEOTIDE SEQUENCE [LARGE SCALE GENOMIC DNA]</scope>
    <source>
        <strain evidence="5">Wonlab-2016</strain>
    </source>
</reference>
<organism evidence="5 6">
    <name type="scientific">Batillaria attramentaria</name>
    <dbReference type="NCBI Taxonomy" id="370345"/>
    <lineage>
        <taxon>Eukaryota</taxon>
        <taxon>Metazoa</taxon>
        <taxon>Spiralia</taxon>
        <taxon>Lophotrochozoa</taxon>
        <taxon>Mollusca</taxon>
        <taxon>Gastropoda</taxon>
        <taxon>Caenogastropoda</taxon>
        <taxon>Sorbeoconcha</taxon>
        <taxon>Cerithioidea</taxon>
        <taxon>Batillariidae</taxon>
        <taxon>Batillaria</taxon>
    </lineage>
</organism>
<feature type="domain" description="CUB" evidence="4">
    <location>
        <begin position="45"/>
        <end position="120"/>
    </location>
</feature>
<evidence type="ECO:0000259" key="4">
    <source>
        <dbReference type="PROSITE" id="PS01180"/>
    </source>
</evidence>
<keyword evidence="6" id="KW-1185">Reference proteome</keyword>
<dbReference type="PROSITE" id="PS01180">
    <property type="entry name" value="CUB"/>
    <property type="match status" value="1"/>
</dbReference>
<dbReference type="InterPro" id="IPR000859">
    <property type="entry name" value="CUB_dom"/>
</dbReference>
<proteinExistence type="predicted"/>
<name>A0ABD0JP90_9CAEN</name>
<dbReference type="Pfam" id="PF00431">
    <property type="entry name" value="CUB"/>
    <property type="match status" value="1"/>
</dbReference>
<evidence type="ECO:0000256" key="3">
    <source>
        <dbReference type="PROSITE-ProRule" id="PRU00059"/>
    </source>
</evidence>
<dbReference type="SMART" id="SM00042">
    <property type="entry name" value="CUB"/>
    <property type="match status" value="1"/>
</dbReference>
<dbReference type="PANTHER" id="PTHR24251">
    <property type="entry name" value="OVOCHYMASE-RELATED"/>
    <property type="match status" value="1"/>
</dbReference>
<dbReference type="EMBL" id="JACVVK020000371">
    <property type="protein sequence ID" value="KAK7476613.1"/>
    <property type="molecule type" value="Genomic_DNA"/>
</dbReference>
<evidence type="ECO:0000313" key="5">
    <source>
        <dbReference type="EMBL" id="KAK7476613.1"/>
    </source>
</evidence>
<accession>A0ABD0JP90</accession>
<protein>
    <recommendedName>
        <fullName evidence="4">CUB domain-containing protein</fullName>
    </recommendedName>
</protein>